<reference evidence="3" key="1">
    <citation type="submission" date="2025-08" db="UniProtKB">
        <authorList>
            <consortium name="RefSeq"/>
        </authorList>
    </citation>
    <scope>IDENTIFICATION</scope>
</reference>
<proteinExistence type="predicted"/>
<dbReference type="InterPro" id="IPR040310">
    <property type="entry name" value="DDB_G0292248"/>
</dbReference>
<keyword evidence="1" id="KW-0732">Signal</keyword>
<dbReference type="RefSeq" id="XP_012937799.1">
    <property type="nucleotide sequence ID" value="XM_013082345.2"/>
</dbReference>
<protein>
    <submittedName>
        <fullName evidence="3">Uncharacterized protein LOC101853315</fullName>
    </submittedName>
</protein>
<evidence type="ECO:0000256" key="1">
    <source>
        <dbReference type="SAM" id="SignalP"/>
    </source>
</evidence>
<feature type="signal peptide" evidence="1">
    <location>
        <begin position="1"/>
        <end position="22"/>
    </location>
</feature>
<feature type="chain" id="PRO_5046493601" evidence="1">
    <location>
        <begin position="23"/>
        <end position="215"/>
    </location>
</feature>
<evidence type="ECO:0000313" key="3">
    <source>
        <dbReference type="RefSeq" id="XP_012937799.1"/>
    </source>
</evidence>
<sequence length="215" mass="22905">MLRYFVFALPAAFALLALTVTALPTDTSGSNICCQGDQVNFTALSENGTSAGGKGIRSSINAKVNLDFINKRLSSKGVMIVNDESGSTTINFWVITKSDKTISINEAQKMCIEIPLIWYPKLCVPSTAQKVGSFVYGPVGQTFQTDAYKFINGDSDFFATVTSDCTFINLVQANSSPVGGSLISSVMADFNPAVDESSFVLPPYCKESLGSTVVG</sequence>
<keyword evidence="2" id="KW-1185">Reference proteome</keyword>
<name>A0ABM0ZZL4_APLCA</name>
<accession>A0ABM0ZZL4</accession>
<dbReference type="GeneID" id="101853315"/>
<organism evidence="2 3">
    <name type="scientific">Aplysia californica</name>
    <name type="common">California sea hare</name>
    <dbReference type="NCBI Taxonomy" id="6500"/>
    <lineage>
        <taxon>Eukaryota</taxon>
        <taxon>Metazoa</taxon>
        <taxon>Spiralia</taxon>
        <taxon>Lophotrochozoa</taxon>
        <taxon>Mollusca</taxon>
        <taxon>Gastropoda</taxon>
        <taxon>Heterobranchia</taxon>
        <taxon>Euthyneura</taxon>
        <taxon>Tectipleura</taxon>
        <taxon>Aplysiida</taxon>
        <taxon>Aplysioidea</taxon>
        <taxon>Aplysiidae</taxon>
        <taxon>Aplysia</taxon>
    </lineage>
</organism>
<dbReference type="Pfam" id="PF25544">
    <property type="entry name" value="Ependymin_amoebozoa"/>
    <property type="match status" value="1"/>
</dbReference>
<evidence type="ECO:0000313" key="2">
    <source>
        <dbReference type="Proteomes" id="UP000694888"/>
    </source>
</evidence>
<dbReference type="Proteomes" id="UP000694888">
    <property type="component" value="Unplaced"/>
</dbReference>
<gene>
    <name evidence="3" type="primary">LOC101853315</name>
</gene>